<evidence type="ECO:0000256" key="1">
    <source>
        <dbReference type="SAM" id="MobiDB-lite"/>
    </source>
</evidence>
<dbReference type="InParanoid" id="A0A200PMD3"/>
<name>A0A200PMD3_MACCD</name>
<protein>
    <submittedName>
        <fullName evidence="2">Uncharacterized protein</fullName>
    </submittedName>
</protein>
<comment type="caution">
    <text evidence="2">The sequence shown here is derived from an EMBL/GenBank/DDBJ whole genome shotgun (WGS) entry which is preliminary data.</text>
</comment>
<feature type="compositionally biased region" description="Acidic residues" evidence="1">
    <location>
        <begin position="39"/>
        <end position="53"/>
    </location>
</feature>
<evidence type="ECO:0000313" key="2">
    <source>
        <dbReference type="EMBL" id="OUZ99359.1"/>
    </source>
</evidence>
<dbReference type="OrthoDB" id="978199at2759"/>
<reference evidence="2 3" key="1">
    <citation type="journal article" date="2017" name="Mol. Plant">
        <title>The Genome of Medicinal Plant Macleaya cordata Provides New Insights into Benzylisoquinoline Alkaloids Metabolism.</title>
        <authorList>
            <person name="Liu X."/>
            <person name="Liu Y."/>
            <person name="Huang P."/>
            <person name="Ma Y."/>
            <person name="Qing Z."/>
            <person name="Tang Q."/>
            <person name="Cao H."/>
            <person name="Cheng P."/>
            <person name="Zheng Y."/>
            <person name="Yuan Z."/>
            <person name="Zhou Y."/>
            <person name="Liu J."/>
            <person name="Tang Z."/>
            <person name="Zhuo Y."/>
            <person name="Zhang Y."/>
            <person name="Yu L."/>
            <person name="Huang J."/>
            <person name="Yang P."/>
            <person name="Peng Q."/>
            <person name="Zhang J."/>
            <person name="Jiang W."/>
            <person name="Zhang Z."/>
            <person name="Lin K."/>
            <person name="Ro D.K."/>
            <person name="Chen X."/>
            <person name="Xiong X."/>
            <person name="Shang Y."/>
            <person name="Huang S."/>
            <person name="Zeng J."/>
        </authorList>
    </citation>
    <scope>NUCLEOTIDE SEQUENCE [LARGE SCALE GENOMIC DNA]</scope>
    <source>
        <strain evidence="3">cv. BLH2017</strain>
        <tissue evidence="2">Root</tissue>
    </source>
</reference>
<evidence type="ECO:0000313" key="3">
    <source>
        <dbReference type="Proteomes" id="UP000195402"/>
    </source>
</evidence>
<sequence length="155" mass="17292">MMISIEALAMAGADYTECDIDCEEWERDEIETTPPYLLADDDEEDDEDEEEEVIKEIKFQSANNHPLWPCLSHSSFSSLWDESSSSSSSTSDSDDDEAEEDEFSTVACPTYESLAGIIKKMEKVSTGEPKVATEEDEDSHSKVIEDDTLSTITVN</sequence>
<accession>A0A200PMD3</accession>
<gene>
    <name evidence="2" type="ORF">BVC80_715g67</name>
</gene>
<feature type="region of interest" description="Disordered" evidence="1">
    <location>
        <begin position="76"/>
        <end position="107"/>
    </location>
</feature>
<dbReference type="AlphaFoldDB" id="A0A200PMD3"/>
<keyword evidence="3" id="KW-1185">Reference proteome</keyword>
<feature type="region of interest" description="Disordered" evidence="1">
    <location>
        <begin position="123"/>
        <end position="155"/>
    </location>
</feature>
<feature type="compositionally biased region" description="Acidic residues" evidence="1">
    <location>
        <begin position="92"/>
        <end position="103"/>
    </location>
</feature>
<dbReference type="EMBL" id="MVGT01004510">
    <property type="protein sequence ID" value="OUZ99359.1"/>
    <property type="molecule type" value="Genomic_DNA"/>
</dbReference>
<feature type="compositionally biased region" description="Low complexity" evidence="1">
    <location>
        <begin position="76"/>
        <end position="91"/>
    </location>
</feature>
<dbReference type="Proteomes" id="UP000195402">
    <property type="component" value="Unassembled WGS sequence"/>
</dbReference>
<proteinExistence type="predicted"/>
<feature type="region of interest" description="Disordered" evidence="1">
    <location>
        <begin position="25"/>
        <end position="53"/>
    </location>
</feature>
<organism evidence="2 3">
    <name type="scientific">Macleaya cordata</name>
    <name type="common">Five-seeded plume-poppy</name>
    <name type="synonym">Bocconia cordata</name>
    <dbReference type="NCBI Taxonomy" id="56857"/>
    <lineage>
        <taxon>Eukaryota</taxon>
        <taxon>Viridiplantae</taxon>
        <taxon>Streptophyta</taxon>
        <taxon>Embryophyta</taxon>
        <taxon>Tracheophyta</taxon>
        <taxon>Spermatophyta</taxon>
        <taxon>Magnoliopsida</taxon>
        <taxon>Ranunculales</taxon>
        <taxon>Papaveraceae</taxon>
        <taxon>Papaveroideae</taxon>
        <taxon>Macleaya</taxon>
    </lineage>
</organism>